<keyword evidence="2" id="KW-1185">Reference proteome</keyword>
<reference evidence="1 2" key="1">
    <citation type="submission" date="2019-05" db="EMBL/GenBank/DDBJ databases">
        <title>Another draft genome of Portunus trituberculatus and its Hox gene families provides insights of decapod evolution.</title>
        <authorList>
            <person name="Jeong J.-H."/>
            <person name="Song I."/>
            <person name="Kim S."/>
            <person name="Choi T."/>
            <person name="Kim D."/>
            <person name="Ryu S."/>
            <person name="Kim W."/>
        </authorList>
    </citation>
    <scope>NUCLEOTIDE SEQUENCE [LARGE SCALE GENOMIC DNA]</scope>
    <source>
        <tissue evidence="1">Muscle</tissue>
    </source>
</reference>
<dbReference type="AlphaFoldDB" id="A0A5B7DZL3"/>
<organism evidence="1 2">
    <name type="scientific">Portunus trituberculatus</name>
    <name type="common">Swimming crab</name>
    <name type="synonym">Neptunus trituberculatus</name>
    <dbReference type="NCBI Taxonomy" id="210409"/>
    <lineage>
        <taxon>Eukaryota</taxon>
        <taxon>Metazoa</taxon>
        <taxon>Ecdysozoa</taxon>
        <taxon>Arthropoda</taxon>
        <taxon>Crustacea</taxon>
        <taxon>Multicrustacea</taxon>
        <taxon>Malacostraca</taxon>
        <taxon>Eumalacostraca</taxon>
        <taxon>Eucarida</taxon>
        <taxon>Decapoda</taxon>
        <taxon>Pleocyemata</taxon>
        <taxon>Brachyura</taxon>
        <taxon>Eubrachyura</taxon>
        <taxon>Portunoidea</taxon>
        <taxon>Portunidae</taxon>
        <taxon>Portuninae</taxon>
        <taxon>Portunus</taxon>
    </lineage>
</organism>
<evidence type="ECO:0000313" key="1">
    <source>
        <dbReference type="EMBL" id="MPC26635.1"/>
    </source>
</evidence>
<proteinExistence type="predicted"/>
<name>A0A5B7DZL3_PORTR</name>
<dbReference type="Proteomes" id="UP000324222">
    <property type="component" value="Unassembled WGS sequence"/>
</dbReference>
<accession>A0A5B7DZL3</accession>
<protein>
    <submittedName>
        <fullName evidence="1">Uncharacterized protein</fullName>
    </submittedName>
</protein>
<gene>
    <name evidence="1" type="ORF">E2C01_019781</name>
</gene>
<comment type="caution">
    <text evidence="1">The sequence shown here is derived from an EMBL/GenBank/DDBJ whole genome shotgun (WGS) entry which is preliminary data.</text>
</comment>
<evidence type="ECO:0000313" key="2">
    <source>
        <dbReference type="Proteomes" id="UP000324222"/>
    </source>
</evidence>
<sequence>MLGSPGLSFSPPPPVDHARSYVRVAKSLPGSPGAAITISGQQVSSHYGVGRVLLGVVGELICGRSINLAIKHIFRKRKIVEVFEQADGSSRNRRRFTVLFYLCRRRGSQMGTQMPTVRPDTRGLPSCFLIGHNAFLGQPCTEEEEEQRGMRGREK</sequence>
<dbReference type="EMBL" id="VSRR010001627">
    <property type="protein sequence ID" value="MPC26635.1"/>
    <property type="molecule type" value="Genomic_DNA"/>
</dbReference>